<evidence type="ECO:0000256" key="3">
    <source>
        <dbReference type="ARBA" id="ARBA00007106"/>
    </source>
</evidence>
<dbReference type="Pfam" id="PF03306">
    <property type="entry name" value="AAL_decarboxy"/>
    <property type="match status" value="1"/>
</dbReference>
<evidence type="ECO:0000256" key="7">
    <source>
        <dbReference type="ARBA" id="ARBA00023061"/>
    </source>
</evidence>
<evidence type="ECO:0000256" key="9">
    <source>
        <dbReference type="PIRNR" id="PIRNR001332"/>
    </source>
</evidence>
<name>A0ABT4I678_9ACTO</name>
<organism evidence="10 11">
    <name type="scientific">Actinomyces israelii</name>
    <dbReference type="NCBI Taxonomy" id="1659"/>
    <lineage>
        <taxon>Bacteria</taxon>
        <taxon>Bacillati</taxon>
        <taxon>Actinomycetota</taxon>
        <taxon>Actinomycetes</taxon>
        <taxon>Actinomycetales</taxon>
        <taxon>Actinomycetaceae</taxon>
        <taxon>Actinomyces</taxon>
    </lineage>
</organism>
<dbReference type="NCBIfam" id="TIGR01252">
    <property type="entry name" value="acetolac_decarb"/>
    <property type="match status" value="1"/>
</dbReference>
<comment type="catalytic activity">
    <reaction evidence="1 9">
        <text>(2S)-2-acetolactate + H(+) = (R)-acetoin + CO2</text>
        <dbReference type="Rhea" id="RHEA:21580"/>
        <dbReference type="ChEBI" id="CHEBI:15378"/>
        <dbReference type="ChEBI" id="CHEBI:15686"/>
        <dbReference type="ChEBI" id="CHEBI:16526"/>
        <dbReference type="ChEBI" id="CHEBI:58476"/>
        <dbReference type="EC" id="4.1.1.5"/>
    </reaction>
</comment>
<proteinExistence type="inferred from homology"/>
<dbReference type="PANTHER" id="PTHR35524:SF1">
    <property type="entry name" value="ALPHA-ACETOLACTATE DECARBOXYLASE"/>
    <property type="match status" value="1"/>
</dbReference>
<dbReference type="Proteomes" id="UP001072034">
    <property type="component" value="Unassembled WGS sequence"/>
</dbReference>
<evidence type="ECO:0000256" key="4">
    <source>
        <dbReference type="ARBA" id="ARBA00013204"/>
    </source>
</evidence>
<comment type="caution">
    <text evidence="10">The sequence shown here is derived from an EMBL/GenBank/DDBJ whole genome shotgun (WGS) entry which is preliminary data.</text>
</comment>
<keyword evidence="11" id="KW-1185">Reference proteome</keyword>
<evidence type="ECO:0000313" key="10">
    <source>
        <dbReference type="EMBL" id="MCZ0857246.1"/>
    </source>
</evidence>
<reference evidence="10" key="1">
    <citation type="submission" date="2022-10" db="EMBL/GenBank/DDBJ databases">
        <title>Genome sequence of Actinomyces israelii ATCC 10048.</title>
        <authorList>
            <person name="Watt R.M."/>
            <person name="Tong W.M."/>
        </authorList>
    </citation>
    <scope>NUCLEOTIDE SEQUENCE</scope>
    <source>
        <strain evidence="10">ATCC 10048</strain>
    </source>
</reference>
<evidence type="ECO:0000256" key="2">
    <source>
        <dbReference type="ARBA" id="ARBA00005170"/>
    </source>
</evidence>
<dbReference type="GO" id="GO:0047605">
    <property type="term" value="F:acetolactate decarboxylase activity"/>
    <property type="evidence" value="ECO:0007669"/>
    <property type="project" value="UniProtKB-EC"/>
</dbReference>
<protein>
    <recommendedName>
        <fullName evidence="5 9">Alpha-acetolactate decarboxylase</fullName>
        <ecNumber evidence="4 9">4.1.1.5</ecNumber>
    </recommendedName>
</protein>
<dbReference type="Gene3D" id="3.30.1330.80">
    <property type="entry name" value="Hypothetical protein, similar to alpha- acetolactate decarboxylase, domain 2"/>
    <property type="match status" value="2"/>
</dbReference>
<keyword evidence="7 9" id="KW-0005">Acetoin biosynthesis</keyword>
<evidence type="ECO:0000256" key="5">
    <source>
        <dbReference type="ARBA" id="ARBA00020164"/>
    </source>
</evidence>
<dbReference type="EC" id="4.1.1.5" evidence="4 9"/>
<evidence type="ECO:0000256" key="1">
    <source>
        <dbReference type="ARBA" id="ARBA00001784"/>
    </source>
</evidence>
<evidence type="ECO:0000256" key="6">
    <source>
        <dbReference type="ARBA" id="ARBA00022793"/>
    </source>
</evidence>
<dbReference type="EMBL" id="JAPTMY010000006">
    <property type="protein sequence ID" value="MCZ0857246.1"/>
    <property type="molecule type" value="Genomic_DNA"/>
</dbReference>
<comment type="pathway">
    <text evidence="2 9">Polyol metabolism; (R,R)-butane-2,3-diol biosynthesis; (R,R)-butane-2,3-diol from pyruvate: step 2/3.</text>
</comment>
<keyword evidence="8 9" id="KW-0456">Lyase</keyword>
<dbReference type="CDD" id="cd17299">
    <property type="entry name" value="acetolactate_decarboxylase"/>
    <property type="match status" value="1"/>
</dbReference>
<comment type="similarity">
    <text evidence="3 9">Belongs to the alpha-acetolactate decarboxylase family.</text>
</comment>
<dbReference type="InterPro" id="IPR005128">
    <property type="entry name" value="Acetolactate_a_deCO2ase"/>
</dbReference>
<evidence type="ECO:0000313" key="11">
    <source>
        <dbReference type="Proteomes" id="UP001072034"/>
    </source>
</evidence>
<sequence>MTYSQPHTVTRHQIFQTSLITALAQGVYDDEMTLAELLGHGSFGIGTFNGLDGEMVILGGTCYRLRGDGSVSVPDLGERTPYAVVTNFVPAIRQEVGGGLSRAEFSEIIDGLVPSSNYMYALRVTGRFAWASARTVVKQKRPYRPMVEATDGEEVVRREDFEGTVAGFRTPLYEQGISVAGCHAHVIDENRAWGGHLVDFELTRGVAELCLGTDFRLRLPLTEEFGAADLSEDLSEEIRRVEHH</sequence>
<accession>A0ABT4I678</accession>
<dbReference type="PANTHER" id="PTHR35524">
    <property type="entry name" value="ALPHA-ACETOLACTATE DECARBOXYLASE"/>
    <property type="match status" value="1"/>
</dbReference>
<dbReference type="PIRSF" id="PIRSF001332">
    <property type="entry name" value="Acetolac_decarb"/>
    <property type="match status" value="1"/>
</dbReference>
<evidence type="ECO:0000256" key="8">
    <source>
        <dbReference type="ARBA" id="ARBA00023239"/>
    </source>
</evidence>
<dbReference type="RefSeq" id="WP_043564149.1">
    <property type="nucleotide sequence ID" value="NZ_CAJPNG010000249.1"/>
</dbReference>
<keyword evidence="6 9" id="KW-0210">Decarboxylase</keyword>
<gene>
    <name evidence="10" type="primary">budA</name>
    <name evidence="10" type="ORF">OHJ16_04215</name>
</gene>
<dbReference type="SUPFAM" id="SSF117856">
    <property type="entry name" value="AF0104/ALDC/Ptd012-like"/>
    <property type="match status" value="1"/>
</dbReference>